<proteinExistence type="inferred from homology"/>
<feature type="domain" description="Clp R" evidence="7">
    <location>
        <begin position="8"/>
        <end position="185"/>
    </location>
</feature>
<name>A0A6P5XLM4_DURZI</name>
<keyword evidence="4" id="KW-0804">Transcription</keyword>
<dbReference type="GO" id="GO:0005524">
    <property type="term" value="F:ATP binding"/>
    <property type="evidence" value="ECO:0007669"/>
    <property type="project" value="InterPro"/>
</dbReference>
<dbReference type="Proteomes" id="UP000515121">
    <property type="component" value="Unplaced"/>
</dbReference>
<dbReference type="RefSeq" id="XP_022729040.1">
    <property type="nucleotide sequence ID" value="XM_022873305.1"/>
</dbReference>
<reference evidence="9" key="1">
    <citation type="submission" date="2025-08" db="UniProtKB">
        <authorList>
            <consortium name="RefSeq"/>
        </authorList>
    </citation>
    <scope>IDENTIFICATION</scope>
    <source>
        <tissue evidence="9">Fruit stalk</tissue>
    </source>
</reference>
<keyword evidence="3" id="KW-0805">Transcription regulation</keyword>
<evidence type="ECO:0000256" key="6">
    <source>
        <dbReference type="SAM" id="MobiDB-lite"/>
    </source>
</evidence>
<sequence length="1121" mass="123819">MPTPVSTARQCLTEEAARALDEAVAVARRRSHAQTTSLHAVSALLSLPSSTLRDACARSRSSAYPSRLQFRALELSVGVSLDRLPSSKTVEDPPISNSLMAAIKRSQANQRRHPESYHLQQLHSNNNNNNNATGCFQTASLLKVELKYFILSILDDPIVSRVFGEAGFRSCDIKLALVYPPVTQVSPRFSRTRCPPIFLCNLTDSVSDRVGFNFPFSGQEDGFDENCRRIGEVMVKKSGKSPLLVGVCAMEALRGFTESLARGKSGFLGGDLAGLIVISIEKEVSEFVTEGNEENLGLKMKEMEGILEKCNGSGRGGVVLNFGDLKGLGLDGILSDSVSSLVLKLTGLMEVYRRILWLIGAVASVEMYRKFSDKFPNIEKDWDLHLLPITSSKSSFDAAYSKSSLMGSFVPFGGFFPTPSDLRSPFSGRNQSITRCNLCNEKYEQEVAAILKVGSTVSVADQYSENLPSWLRMAAVDTSKGEDVVKTKDDETMLGAKVLGLEKKWNDICQRLHHTPPFPKLDITSSLSQVPIVEGPQFATDKKQRSGEDPSINESRFPNQSPNTQMHKQKIFPRKLNIPTPHTSEAENMNFQSRLLVDVSSLAHDTDKDLPCFTHHRRRNLSFCPAGTPSLFVAPVTTDLKLGTIYASTSQESNTTKLVDHKEHLQCFSGSISAKFDANSENTSYQFAESSSCSGLTSGEHFDQGDYKYIRKVLAEKVSWQDEAVNSVSQAVSQLRSRYGSRGCVNCKGDIWLTFLGPDRVGKRRIASALAGVLFGSQEYLISVDLSSQDKVSPSNSIFECQEFNGYDVKFRGKTVSDFIAEELRKKPHSVVFLENVDRADYYVQHSLDQAIRTGKFPDTHGRYISINDVVLITTTAITKGNINAPGEKKPLKFCEERILGGKSWQMQILVGAVSDDVSRSNDTATRVTTIKEASISASLNKRKLIDTVESSELEKTDTQEPVHKVSRSCLDLNLPVEETERDIGLGDSQSESLSENSEGWLEEFFSQVHKKILFKPFDFDGLAIKIVKEVSSQFQRTVGSEVLLEIDQDVMVQILAAAWLADKKGVVEDWLEKVLGRSFAEAQHKYNLTPQSVVKLVACEGVVMKEQAPGICLPAKINLN</sequence>
<dbReference type="InterPro" id="IPR027417">
    <property type="entry name" value="P-loop_NTPase"/>
</dbReference>
<evidence type="ECO:0000313" key="9">
    <source>
        <dbReference type="RefSeq" id="XP_022729040.1"/>
    </source>
</evidence>
<dbReference type="InterPro" id="IPR003959">
    <property type="entry name" value="ATPase_AAA_core"/>
</dbReference>
<evidence type="ECO:0000256" key="3">
    <source>
        <dbReference type="ARBA" id="ARBA00023015"/>
    </source>
</evidence>
<protein>
    <submittedName>
        <fullName evidence="9">Protein SMAX1-LIKE 6-like</fullName>
    </submittedName>
</protein>
<dbReference type="Pfam" id="PF23569">
    <property type="entry name" value="NBD_SMAX1"/>
    <property type="match status" value="1"/>
</dbReference>
<dbReference type="PROSITE" id="PS51903">
    <property type="entry name" value="CLP_R"/>
    <property type="match status" value="1"/>
</dbReference>
<dbReference type="InterPro" id="IPR051650">
    <property type="entry name" value="SL_signaling_regulator"/>
</dbReference>
<dbReference type="Gene3D" id="3.40.50.300">
    <property type="entry name" value="P-loop containing nucleotide triphosphate hydrolases"/>
    <property type="match status" value="1"/>
</dbReference>
<accession>A0A6P5XLM4</accession>
<keyword evidence="2 5" id="KW-0677">Repeat</keyword>
<evidence type="ECO:0000256" key="5">
    <source>
        <dbReference type="PROSITE-ProRule" id="PRU01251"/>
    </source>
</evidence>
<dbReference type="KEGG" id="dzi:111284582"/>
<dbReference type="Pfam" id="PF26587">
    <property type="entry name" value="AAA_lid_SMAX1"/>
    <property type="match status" value="1"/>
</dbReference>
<dbReference type="InterPro" id="IPR058954">
    <property type="entry name" value="AAA_lid_SMAX1"/>
</dbReference>
<dbReference type="InterPro" id="IPR036628">
    <property type="entry name" value="Clp_N_dom_sf"/>
</dbReference>
<dbReference type="GO" id="GO:0016887">
    <property type="term" value="F:ATP hydrolysis activity"/>
    <property type="evidence" value="ECO:0007669"/>
    <property type="project" value="InterPro"/>
</dbReference>
<keyword evidence="8" id="KW-1185">Reference proteome</keyword>
<dbReference type="Gene3D" id="1.10.1780.10">
    <property type="entry name" value="Clp, N-terminal domain"/>
    <property type="match status" value="1"/>
</dbReference>
<feature type="region of interest" description="Disordered" evidence="6">
    <location>
        <begin position="536"/>
        <end position="568"/>
    </location>
</feature>
<organism evidence="8 9">
    <name type="scientific">Durio zibethinus</name>
    <name type="common">Durian</name>
    <dbReference type="NCBI Taxonomy" id="66656"/>
    <lineage>
        <taxon>Eukaryota</taxon>
        <taxon>Viridiplantae</taxon>
        <taxon>Streptophyta</taxon>
        <taxon>Embryophyta</taxon>
        <taxon>Tracheophyta</taxon>
        <taxon>Spermatophyta</taxon>
        <taxon>Magnoliopsida</taxon>
        <taxon>eudicotyledons</taxon>
        <taxon>Gunneridae</taxon>
        <taxon>Pentapetalae</taxon>
        <taxon>rosids</taxon>
        <taxon>malvids</taxon>
        <taxon>Malvales</taxon>
        <taxon>Malvaceae</taxon>
        <taxon>Helicteroideae</taxon>
        <taxon>Durio</taxon>
    </lineage>
</organism>
<dbReference type="InterPro" id="IPR004176">
    <property type="entry name" value="Clp_R_N"/>
</dbReference>
<dbReference type="InterPro" id="IPR058680">
    <property type="entry name" value="NBD_SMAX1-like"/>
</dbReference>
<dbReference type="SUPFAM" id="SSF52540">
    <property type="entry name" value="P-loop containing nucleoside triphosphate hydrolases"/>
    <property type="match status" value="1"/>
</dbReference>
<evidence type="ECO:0000256" key="4">
    <source>
        <dbReference type="ARBA" id="ARBA00023163"/>
    </source>
</evidence>
<dbReference type="OrthoDB" id="1723324at2759"/>
<dbReference type="Pfam" id="PF07724">
    <property type="entry name" value="AAA_2"/>
    <property type="match status" value="1"/>
</dbReference>
<dbReference type="SUPFAM" id="SSF81923">
    <property type="entry name" value="Double Clp-N motif"/>
    <property type="match status" value="1"/>
</dbReference>
<dbReference type="CDD" id="cd19499">
    <property type="entry name" value="RecA-like_ClpB_Hsp104-like"/>
    <property type="match status" value="1"/>
</dbReference>
<evidence type="ECO:0000259" key="7">
    <source>
        <dbReference type="PROSITE" id="PS51903"/>
    </source>
</evidence>
<dbReference type="Pfam" id="PF02861">
    <property type="entry name" value="Clp_N"/>
    <property type="match status" value="1"/>
</dbReference>
<dbReference type="PANTHER" id="PTHR43572:SF38">
    <property type="entry name" value="PROTEIN SMAX1-LIKE 6"/>
    <property type="match status" value="1"/>
</dbReference>
<dbReference type="PANTHER" id="PTHR43572">
    <property type="entry name" value="CHAPERONE PROTEIN CLPD, CHLOROPLASTIC"/>
    <property type="match status" value="1"/>
</dbReference>
<evidence type="ECO:0000313" key="8">
    <source>
        <dbReference type="Proteomes" id="UP000515121"/>
    </source>
</evidence>
<comment type="similarity">
    <text evidence="1">Belongs to the ClpA/ClpB family.</text>
</comment>
<evidence type="ECO:0000256" key="1">
    <source>
        <dbReference type="ARBA" id="ARBA00008675"/>
    </source>
</evidence>
<dbReference type="GeneID" id="111284582"/>
<gene>
    <name evidence="9" type="primary">LOC111284582</name>
</gene>
<evidence type="ECO:0000256" key="2">
    <source>
        <dbReference type="ARBA" id="ARBA00022737"/>
    </source>
</evidence>
<feature type="compositionally biased region" description="Polar residues" evidence="6">
    <location>
        <begin position="552"/>
        <end position="566"/>
    </location>
</feature>
<dbReference type="AlphaFoldDB" id="A0A6P5XLM4"/>